<proteinExistence type="predicted"/>
<dbReference type="EMBL" id="NIVC01004052">
    <property type="protein sequence ID" value="PAA48796.1"/>
    <property type="molecule type" value="Genomic_DNA"/>
</dbReference>
<dbReference type="PANTHER" id="PTHR34203">
    <property type="entry name" value="METHYLTRANSFERASE, FKBM FAMILY PROTEIN"/>
    <property type="match status" value="1"/>
</dbReference>
<gene>
    <name evidence="2" type="ORF">BOX15_Mlig013827g4</name>
</gene>
<sequence length="430" mass="48759">APVEMRGGRCLLRCKHNSSAYTLLSRIKTRDTDGLLCIPRNPCELFAISKLSARAKTMRTKNNLISLAGAAAVLLTVAYLVRRRNFADSDTLPVLSDVQLIKNCPAYNELRSVDFTNPSLRHRLCQETPAYHLVRGKFLLCELNRNLPQQMYTIVRQGSPVANVTRAMGGGRMPIFTFGAEDFISGEMLKKNAWETGEIRTMLNLLKQFPTDSVTFLDVGSNVGIYSLQARELGYPVVAIDANIRALARLQMSAKRLDLLDDKLKLFWGFISDDVAVKRITWNADDFGCHAGSGSGAAAGWRQKVTTAIEDTIPVMTVRADELREHISTKNVIIKMDIESGEHLFMKTGEKLFRELNIMALQMEFWRKLTEPPQASKYYNFVTHFMTSRNFSLLSMRTFQVQKITTFGEWDGIWIRNDFLPRVKKEIQMI</sequence>
<reference evidence="2 3" key="1">
    <citation type="submission" date="2017-06" db="EMBL/GenBank/DDBJ databases">
        <title>A platform for efficient transgenesis in Macrostomum lignano, a flatworm model organism for stem cell research.</title>
        <authorList>
            <person name="Berezikov E."/>
        </authorList>
    </citation>
    <scope>NUCLEOTIDE SEQUENCE [LARGE SCALE GENOMIC DNA]</scope>
    <source>
        <strain evidence="2">DV1</strain>
        <tissue evidence="2">Whole organism</tissue>
    </source>
</reference>
<accession>A0A267DI10</accession>
<dbReference type="OrthoDB" id="411251at2759"/>
<dbReference type="SUPFAM" id="SSF53335">
    <property type="entry name" value="S-adenosyl-L-methionine-dependent methyltransferases"/>
    <property type="match status" value="1"/>
</dbReference>
<dbReference type="NCBIfam" id="TIGR01444">
    <property type="entry name" value="fkbM_fam"/>
    <property type="match status" value="1"/>
</dbReference>
<feature type="non-terminal residue" evidence="2">
    <location>
        <position position="1"/>
    </location>
</feature>
<dbReference type="AlphaFoldDB" id="A0A267DI10"/>
<feature type="transmembrane region" description="Helical" evidence="1">
    <location>
        <begin position="64"/>
        <end position="81"/>
    </location>
</feature>
<comment type="caution">
    <text evidence="2">The sequence shown here is derived from an EMBL/GenBank/DDBJ whole genome shotgun (WGS) entry which is preliminary data.</text>
</comment>
<keyword evidence="1" id="KW-0812">Transmembrane</keyword>
<evidence type="ECO:0008006" key="4">
    <source>
        <dbReference type="Google" id="ProtNLM"/>
    </source>
</evidence>
<dbReference type="InterPro" id="IPR006342">
    <property type="entry name" value="FkbM_mtfrase"/>
</dbReference>
<dbReference type="Proteomes" id="UP000215902">
    <property type="component" value="Unassembled WGS sequence"/>
</dbReference>
<dbReference type="InterPro" id="IPR052514">
    <property type="entry name" value="SAM-dependent_MTase"/>
</dbReference>
<keyword evidence="3" id="KW-1185">Reference proteome</keyword>
<evidence type="ECO:0000313" key="3">
    <source>
        <dbReference type="Proteomes" id="UP000215902"/>
    </source>
</evidence>
<evidence type="ECO:0000313" key="2">
    <source>
        <dbReference type="EMBL" id="PAA48796.1"/>
    </source>
</evidence>
<organism evidence="2 3">
    <name type="scientific">Macrostomum lignano</name>
    <dbReference type="NCBI Taxonomy" id="282301"/>
    <lineage>
        <taxon>Eukaryota</taxon>
        <taxon>Metazoa</taxon>
        <taxon>Spiralia</taxon>
        <taxon>Lophotrochozoa</taxon>
        <taxon>Platyhelminthes</taxon>
        <taxon>Rhabditophora</taxon>
        <taxon>Macrostomorpha</taxon>
        <taxon>Macrostomida</taxon>
        <taxon>Macrostomidae</taxon>
        <taxon>Macrostomum</taxon>
    </lineage>
</organism>
<keyword evidence="1" id="KW-0472">Membrane</keyword>
<name>A0A267DI10_9PLAT</name>
<dbReference type="InterPro" id="IPR029063">
    <property type="entry name" value="SAM-dependent_MTases_sf"/>
</dbReference>
<evidence type="ECO:0000256" key="1">
    <source>
        <dbReference type="SAM" id="Phobius"/>
    </source>
</evidence>
<keyword evidence="1" id="KW-1133">Transmembrane helix</keyword>
<dbReference type="Gene3D" id="3.40.50.150">
    <property type="entry name" value="Vaccinia Virus protein VP39"/>
    <property type="match status" value="1"/>
</dbReference>
<dbReference type="PANTHER" id="PTHR34203:SF15">
    <property type="entry name" value="SLL1173 PROTEIN"/>
    <property type="match status" value="1"/>
</dbReference>
<protein>
    <recommendedName>
        <fullName evidence="4">Methyltransferase FkbM domain-containing protein</fullName>
    </recommendedName>
</protein>